<protein>
    <recommendedName>
        <fullName evidence="3">hAT-like transposase RNase-H fold domain-containing protein</fullName>
    </recommendedName>
</protein>
<organism evidence="4 5">
    <name type="scientific">Rubus argutus</name>
    <name type="common">Southern blackberry</name>
    <dbReference type="NCBI Taxonomy" id="59490"/>
    <lineage>
        <taxon>Eukaryota</taxon>
        <taxon>Viridiplantae</taxon>
        <taxon>Streptophyta</taxon>
        <taxon>Embryophyta</taxon>
        <taxon>Tracheophyta</taxon>
        <taxon>Spermatophyta</taxon>
        <taxon>Magnoliopsida</taxon>
        <taxon>eudicotyledons</taxon>
        <taxon>Gunneridae</taxon>
        <taxon>Pentapetalae</taxon>
        <taxon>rosids</taxon>
        <taxon>fabids</taxon>
        <taxon>Rosales</taxon>
        <taxon>Rosaceae</taxon>
        <taxon>Rosoideae</taxon>
        <taxon>Rosoideae incertae sedis</taxon>
        <taxon>Rubus</taxon>
    </lineage>
</organism>
<dbReference type="EMBL" id="JBEDUW010000002">
    <property type="protein sequence ID" value="KAK9942937.1"/>
    <property type="molecule type" value="Genomic_DNA"/>
</dbReference>
<feature type="domain" description="hAT-like transposase RNase-H fold" evidence="3">
    <location>
        <begin position="172"/>
        <end position="275"/>
    </location>
</feature>
<dbReference type="AlphaFoldDB" id="A0AAW1Y218"/>
<dbReference type="GO" id="GO:0003677">
    <property type="term" value="F:DNA binding"/>
    <property type="evidence" value="ECO:0007669"/>
    <property type="project" value="UniProtKB-KW"/>
</dbReference>
<gene>
    <name evidence="4" type="ORF">M0R45_008578</name>
</gene>
<sequence>MVNWTTPSVVLGGKHLHVRCLAHILNLIVRSGLNIMDKSVASIRNAVKYVRSSPSRLDDFKLCVAKVRLECKKVCVLDVPTRWNSTFLMLETALELRRAFERMTEEEEQQYYGYFNEDEDEDEIEEDEENLEGIKIIKPRKRIGPPNEADWDMAAIFVKFLRVFYDVTMRISASTKPTAQSAFHDIVAIDAEISGLFGMPEMSNGSENEKILVQMAVKMRSKFKKYFGTIDDLNQLLLVALVLDPRYKMRNFKHVCQRMLAFDDQQVKEKSSQLKDLLVALAGLYASSAGSQNTQRSRGNNGGNSSRTSSSKAKSTSVGGKMAEMLDDWERELEDSCEVVVESEVDRYLLDPIEKPPREANFVFYCGGSLMELSILTCKLLQGTF</sequence>
<dbReference type="InterPro" id="IPR025525">
    <property type="entry name" value="hAT-like_transposase_RNase-H"/>
</dbReference>
<dbReference type="Pfam" id="PF14372">
    <property type="entry name" value="hAT-like_RNase-H"/>
    <property type="match status" value="1"/>
</dbReference>
<evidence type="ECO:0000313" key="5">
    <source>
        <dbReference type="Proteomes" id="UP001457282"/>
    </source>
</evidence>
<proteinExistence type="predicted"/>
<accession>A0AAW1Y218</accession>
<evidence type="ECO:0000313" key="4">
    <source>
        <dbReference type="EMBL" id="KAK9942937.1"/>
    </source>
</evidence>
<dbReference type="PANTHER" id="PTHR46481:SF8">
    <property type="entry name" value="ZINC FINGER BED DOMAIN-CONTAINING PROTEIN RICESLEEPER 1-LIKE"/>
    <property type="match status" value="1"/>
</dbReference>
<dbReference type="Proteomes" id="UP001457282">
    <property type="component" value="Unassembled WGS sequence"/>
</dbReference>
<evidence type="ECO:0000256" key="1">
    <source>
        <dbReference type="ARBA" id="ARBA00023125"/>
    </source>
</evidence>
<evidence type="ECO:0000256" key="2">
    <source>
        <dbReference type="SAM" id="MobiDB-lite"/>
    </source>
</evidence>
<dbReference type="PANTHER" id="PTHR46481">
    <property type="entry name" value="ZINC FINGER BED DOMAIN-CONTAINING PROTEIN 4"/>
    <property type="match status" value="1"/>
</dbReference>
<dbReference type="InterPro" id="IPR012337">
    <property type="entry name" value="RNaseH-like_sf"/>
</dbReference>
<name>A0AAW1Y218_RUBAR</name>
<evidence type="ECO:0000259" key="3">
    <source>
        <dbReference type="Pfam" id="PF14372"/>
    </source>
</evidence>
<dbReference type="InterPro" id="IPR052035">
    <property type="entry name" value="ZnF_BED_domain_contain"/>
</dbReference>
<dbReference type="SUPFAM" id="SSF53098">
    <property type="entry name" value="Ribonuclease H-like"/>
    <property type="match status" value="1"/>
</dbReference>
<comment type="caution">
    <text evidence="4">The sequence shown here is derived from an EMBL/GenBank/DDBJ whole genome shotgun (WGS) entry which is preliminary data.</text>
</comment>
<reference evidence="4 5" key="1">
    <citation type="journal article" date="2023" name="G3 (Bethesda)">
        <title>A chromosome-length genome assembly and annotation of blackberry (Rubus argutus, cv. 'Hillquist').</title>
        <authorList>
            <person name="Bruna T."/>
            <person name="Aryal R."/>
            <person name="Dudchenko O."/>
            <person name="Sargent D.J."/>
            <person name="Mead D."/>
            <person name="Buti M."/>
            <person name="Cavallini A."/>
            <person name="Hytonen T."/>
            <person name="Andres J."/>
            <person name="Pham M."/>
            <person name="Weisz D."/>
            <person name="Mascagni F."/>
            <person name="Usai G."/>
            <person name="Natali L."/>
            <person name="Bassil N."/>
            <person name="Fernandez G.E."/>
            <person name="Lomsadze A."/>
            <person name="Armour M."/>
            <person name="Olukolu B."/>
            <person name="Poorten T."/>
            <person name="Britton C."/>
            <person name="Davik J."/>
            <person name="Ashrafi H."/>
            <person name="Aiden E.L."/>
            <person name="Borodovsky M."/>
            <person name="Worthington M."/>
        </authorList>
    </citation>
    <scope>NUCLEOTIDE SEQUENCE [LARGE SCALE GENOMIC DNA]</scope>
    <source>
        <strain evidence="4">PI 553951</strain>
    </source>
</reference>
<keyword evidence="1" id="KW-0238">DNA-binding</keyword>
<feature type="region of interest" description="Disordered" evidence="2">
    <location>
        <begin position="290"/>
        <end position="320"/>
    </location>
</feature>
<keyword evidence="5" id="KW-1185">Reference proteome</keyword>